<dbReference type="PROSITE" id="PS50928">
    <property type="entry name" value="ABC_TM1"/>
    <property type="match status" value="1"/>
</dbReference>
<dbReference type="InterPro" id="IPR000515">
    <property type="entry name" value="MetI-like"/>
</dbReference>
<dbReference type="InterPro" id="IPR050366">
    <property type="entry name" value="BP-dependent_transpt_permease"/>
</dbReference>
<dbReference type="SUPFAM" id="SSF161098">
    <property type="entry name" value="MetI-like"/>
    <property type="match status" value="1"/>
</dbReference>
<protein>
    <submittedName>
        <fullName evidence="11">Peptide ABC transporter permease</fullName>
    </submittedName>
</protein>
<dbReference type="InterPro" id="IPR035906">
    <property type="entry name" value="MetI-like_sf"/>
</dbReference>
<name>A0A5J6MBY6_9PROT</name>
<reference evidence="11 12" key="1">
    <citation type="submission" date="2019-08" db="EMBL/GenBank/DDBJ databases">
        <title>Hyperibacter terrae gen. nov., sp. nov. and Hyperibacter viscosus sp. nov., two new members in the family Rhodospirillaceae isolated from the rhizosphere of Hypericum perforatum.</title>
        <authorList>
            <person name="Noviana Z."/>
        </authorList>
    </citation>
    <scope>NUCLEOTIDE SEQUENCE [LARGE SCALE GENOMIC DNA]</scope>
    <source>
        <strain evidence="11 12">R5913</strain>
    </source>
</reference>
<keyword evidence="2 9" id="KW-0813">Transport</keyword>
<dbReference type="Gene3D" id="1.10.3720.10">
    <property type="entry name" value="MetI-like"/>
    <property type="match status" value="1"/>
</dbReference>
<gene>
    <name evidence="11" type="ORF">FRZ44_00740</name>
</gene>
<dbReference type="EMBL" id="CP042906">
    <property type="protein sequence ID" value="QEX14799.1"/>
    <property type="molecule type" value="Genomic_DNA"/>
</dbReference>
<feature type="transmembrane region" description="Helical" evidence="9">
    <location>
        <begin position="250"/>
        <end position="272"/>
    </location>
</feature>
<dbReference type="Pfam" id="PF00528">
    <property type="entry name" value="BPD_transp_1"/>
    <property type="match status" value="1"/>
</dbReference>
<evidence type="ECO:0000256" key="9">
    <source>
        <dbReference type="RuleBase" id="RU363032"/>
    </source>
</evidence>
<evidence type="ECO:0000256" key="3">
    <source>
        <dbReference type="ARBA" id="ARBA00022475"/>
    </source>
</evidence>
<dbReference type="GO" id="GO:0015833">
    <property type="term" value="P:peptide transport"/>
    <property type="evidence" value="ECO:0007669"/>
    <property type="project" value="UniProtKB-KW"/>
</dbReference>
<keyword evidence="7 9" id="KW-1133">Transmembrane helix</keyword>
<keyword evidence="6" id="KW-0653">Protein transport</keyword>
<dbReference type="PANTHER" id="PTHR43386">
    <property type="entry name" value="OLIGOPEPTIDE TRANSPORT SYSTEM PERMEASE PROTEIN APPC"/>
    <property type="match status" value="1"/>
</dbReference>
<evidence type="ECO:0000259" key="10">
    <source>
        <dbReference type="PROSITE" id="PS50928"/>
    </source>
</evidence>
<dbReference type="PANTHER" id="PTHR43386:SF1">
    <property type="entry name" value="D,D-DIPEPTIDE TRANSPORT SYSTEM PERMEASE PROTEIN DDPC-RELATED"/>
    <property type="match status" value="1"/>
</dbReference>
<dbReference type="GO" id="GO:0015031">
    <property type="term" value="P:protein transport"/>
    <property type="evidence" value="ECO:0007669"/>
    <property type="project" value="UniProtKB-KW"/>
</dbReference>
<dbReference type="GO" id="GO:0055085">
    <property type="term" value="P:transmembrane transport"/>
    <property type="evidence" value="ECO:0007669"/>
    <property type="project" value="InterPro"/>
</dbReference>
<dbReference type="RefSeq" id="WP_225308477.1">
    <property type="nucleotide sequence ID" value="NZ_CP042906.1"/>
</dbReference>
<dbReference type="Proteomes" id="UP000326202">
    <property type="component" value="Chromosome"/>
</dbReference>
<feature type="transmembrane region" description="Helical" evidence="9">
    <location>
        <begin position="123"/>
        <end position="143"/>
    </location>
</feature>
<dbReference type="CDD" id="cd06261">
    <property type="entry name" value="TM_PBP2"/>
    <property type="match status" value="1"/>
</dbReference>
<sequence length="284" mass="30438">MSATIAGPSQNRLARLWASLPTTLVVGVALTLIWVFLALAAPLLTEYDPIKVDVLNILQPPGEAHWLGSDALGRDIFSRLLHGARADLMMAFFGVVGPIILGTIIGLLGGYFGGRIDSVLMRIFEITVSFPYFVLVIAIVAVLGSGLRSYFISLTLVNWVTYARLVRSEALVLRNADFVLAARSMGFSHVRTMLFHVLPNAMIPSAVFVMTDAVLTIVLGSSLGFLGLGVQPPTPEWGAMIAEGANYLTTAWWIAFFPGLAICILALGLSLIADGLARLLNTGP</sequence>
<feature type="transmembrane region" description="Helical" evidence="9">
    <location>
        <begin position="201"/>
        <end position="230"/>
    </location>
</feature>
<proteinExistence type="inferred from homology"/>
<evidence type="ECO:0000256" key="7">
    <source>
        <dbReference type="ARBA" id="ARBA00022989"/>
    </source>
</evidence>
<dbReference type="KEGG" id="htq:FRZ44_00740"/>
<evidence type="ECO:0000256" key="2">
    <source>
        <dbReference type="ARBA" id="ARBA00022448"/>
    </source>
</evidence>
<evidence type="ECO:0000256" key="8">
    <source>
        <dbReference type="ARBA" id="ARBA00023136"/>
    </source>
</evidence>
<feature type="transmembrane region" description="Helical" evidence="9">
    <location>
        <begin position="88"/>
        <end position="111"/>
    </location>
</feature>
<evidence type="ECO:0000256" key="4">
    <source>
        <dbReference type="ARBA" id="ARBA00022692"/>
    </source>
</evidence>
<evidence type="ECO:0000313" key="12">
    <source>
        <dbReference type="Proteomes" id="UP000326202"/>
    </source>
</evidence>
<keyword evidence="3" id="KW-1003">Cell membrane</keyword>
<keyword evidence="8 9" id="KW-0472">Membrane</keyword>
<evidence type="ECO:0000256" key="1">
    <source>
        <dbReference type="ARBA" id="ARBA00004651"/>
    </source>
</evidence>
<dbReference type="GO" id="GO:0005886">
    <property type="term" value="C:plasma membrane"/>
    <property type="evidence" value="ECO:0007669"/>
    <property type="project" value="UniProtKB-SubCell"/>
</dbReference>
<evidence type="ECO:0000256" key="6">
    <source>
        <dbReference type="ARBA" id="ARBA00022927"/>
    </source>
</evidence>
<evidence type="ECO:0000313" key="11">
    <source>
        <dbReference type="EMBL" id="QEX14799.1"/>
    </source>
</evidence>
<feature type="domain" description="ABC transmembrane type-1" evidence="10">
    <location>
        <begin position="84"/>
        <end position="273"/>
    </location>
</feature>
<comment type="subcellular location">
    <subcellularLocation>
        <location evidence="1 9">Cell membrane</location>
        <topology evidence="1 9">Multi-pass membrane protein</topology>
    </subcellularLocation>
</comment>
<accession>A0A5J6MBY6</accession>
<keyword evidence="12" id="KW-1185">Reference proteome</keyword>
<comment type="similarity">
    <text evidence="9">Belongs to the binding-protein-dependent transport system permease family.</text>
</comment>
<evidence type="ECO:0000256" key="5">
    <source>
        <dbReference type="ARBA" id="ARBA00022856"/>
    </source>
</evidence>
<dbReference type="AlphaFoldDB" id="A0A5J6MBY6"/>
<keyword evidence="4 9" id="KW-0812">Transmembrane</keyword>
<organism evidence="11 12">
    <name type="scientific">Hypericibacter terrae</name>
    <dbReference type="NCBI Taxonomy" id="2602015"/>
    <lineage>
        <taxon>Bacteria</taxon>
        <taxon>Pseudomonadati</taxon>
        <taxon>Pseudomonadota</taxon>
        <taxon>Alphaproteobacteria</taxon>
        <taxon>Rhodospirillales</taxon>
        <taxon>Dongiaceae</taxon>
        <taxon>Hypericibacter</taxon>
    </lineage>
</organism>
<keyword evidence="5" id="KW-0571">Peptide transport</keyword>
<feature type="transmembrane region" description="Helical" evidence="9">
    <location>
        <begin position="20"/>
        <end position="44"/>
    </location>
</feature>